<dbReference type="GO" id="GO:0005737">
    <property type="term" value="C:cytoplasm"/>
    <property type="evidence" value="ECO:0007669"/>
    <property type="project" value="UniProtKB-SubCell"/>
</dbReference>
<sequence length="589" mass="64999">MAHPSWKRQTSSGEQDQDEPRRSGIPAWKLEVLERRRRKASNTDEPDASEVASRQDSVVTEEVVLMENIALVKDNPFVIRERLQSRSNSASRPLVSRSGSRTTQDILSVYSGMPGVRTICTDNIIIIESEPSAVRAYNGRGCNDVTVLCDHAVPERPSLTRQRHSCERHDDVREGRKSDCDDSELLQGAALNGHAISESCHDRKEQHRAYCEKTQTVHTSRSRFEALGSQKETDGTLGLGRQLAVPFKRLGINSFTVNPNNKEPIVINNLQGNLSRGSHVAVHNGQVLKPKYGDTTHKFIGFGARSMVHKSDTFEIRPAPVPDLSSIAEDDQQGRSLAILRVESKNSFTVIPKRKRTPQSDGTYGNAERLIFKSSKVDASHSPNDQLGASDQGVGVQQPNTPNKKSEQVSPAGIHTVWNKSRVEQDVSGSREDKTLDTKQIRPVNLSSQLVPVASSSPDLSESRISSTLARAAVEKVSGKTITVKPRRAAVPEDQTSPLNSPVDEPSPKPRPTKRFPMAEEIQVIGGYQQLERSCLSKGGSKIKNVSLIESVFKVDECFDIFVAIDMKENLKHLAKPMSLLPIGLNRLL</sequence>
<proteinExistence type="predicted"/>
<feature type="compositionally biased region" description="Polar residues" evidence="5">
    <location>
        <begin position="381"/>
        <end position="403"/>
    </location>
</feature>
<dbReference type="GO" id="GO:0003779">
    <property type="term" value="F:actin binding"/>
    <property type="evidence" value="ECO:0007669"/>
    <property type="project" value="UniProtKB-KW"/>
</dbReference>
<keyword evidence="2" id="KW-0963">Cytoplasm</keyword>
<name>A0A8C4R1B3_EPTBU</name>
<evidence type="ECO:0000256" key="5">
    <source>
        <dbReference type="SAM" id="MobiDB-lite"/>
    </source>
</evidence>
<dbReference type="PANTHER" id="PTHR21685:SF2">
    <property type="match status" value="1"/>
</dbReference>
<keyword evidence="3" id="KW-0597">Phosphoprotein</keyword>
<comment type="subcellular location">
    <subcellularLocation>
        <location evidence="1">Cytoplasm</location>
    </subcellularLocation>
</comment>
<evidence type="ECO:0000256" key="4">
    <source>
        <dbReference type="ARBA" id="ARBA00023203"/>
    </source>
</evidence>
<feature type="compositionally biased region" description="Basic and acidic residues" evidence="5">
    <location>
        <begin position="421"/>
        <end position="439"/>
    </location>
</feature>
<feature type="region of interest" description="Disordered" evidence="5">
    <location>
        <begin position="487"/>
        <end position="514"/>
    </location>
</feature>
<dbReference type="Proteomes" id="UP000694388">
    <property type="component" value="Unplaced"/>
</dbReference>
<feature type="domain" description="Phostensin/Taperin N-terminal" evidence="7">
    <location>
        <begin position="19"/>
        <end position="90"/>
    </location>
</feature>
<reference evidence="8" key="1">
    <citation type="submission" date="2025-08" db="UniProtKB">
        <authorList>
            <consortium name="Ensembl"/>
        </authorList>
    </citation>
    <scope>IDENTIFICATION</scope>
</reference>
<evidence type="ECO:0000256" key="2">
    <source>
        <dbReference type="ARBA" id="ARBA00022490"/>
    </source>
</evidence>
<accession>A0A8C4R1B3</accession>
<dbReference type="Pfam" id="PF13916">
    <property type="entry name" value="Phostensin_N"/>
    <property type="match status" value="1"/>
</dbReference>
<feature type="region of interest" description="Disordered" evidence="5">
    <location>
        <begin position="376"/>
        <end position="439"/>
    </location>
</feature>
<protein>
    <submittedName>
        <fullName evidence="8">Uncharacterized protein</fullName>
    </submittedName>
</protein>
<keyword evidence="9" id="KW-1185">Reference proteome</keyword>
<reference evidence="8" key="2">
    <citation type="submission" date="2025-09" db="UniProtKB">
        <authorList>
            <consortium name="Ensembl"/>
        </authorList>
    </citation>
    <scope>IDENTIFICATION</scope>
</reference>
<evidence type="ECO:0000256" key="3">
    <source>
        <dbReference type="ARBA" id="ARBA00022553"/>
    </source>
</evidence>
<keyword evidence="4" id="KW-0009">Actin-binding</keyword>
<evidence type="ECO:0000259" key="7">
    <source>
        <dbReference type="Pfam" id="PF13916"/>
    </source>
</evidence>
<evidence type="ECO:0000259" key="6">
    <source>
        <dbReference type="Pfam" id="PF13914"/>
    </source>
</evidence>
<dbReference type="GO" id="GO:0019902">
    <property type="term" value="F:phosphatase binding"/>
    <property type="evidence" value="ECO:0007669"/>
    <property type="project" value="InterPro"/>
</dbReference>
<dbReference type="InterPro" id="IPR025903">
    <property type="entry name" value="Phostensin/Taperin_N_dom"/>
</dbReference>
<feature type="region of interest" description="Disordered" evidence="5">
    <location>
        <begin position="1"/>
        <end position="56"/>
    </location>
</feature>
<dbReference type="AlphaFoldDB" id="A0A8C4R1B3"/>
<dbReference type="PANTHER" id="PTHR21685">
    <property type="entry name" value="TON-B BOX DOMAIN"/>
    <property type="match status" value="1"/>
</dbReference>
<dbReference type="Ensembl" id="ENSEBUT00000024220.1">
    <property type="protein sequence ID" value="ENSEBUP00000023644.1"/>
    <property type="gene ID" value="ENSEBUG00000014572.1"/>
</dbReference>
<dbReference type="InterPro" id="IPR025907">
    <property type="entry name" value="Phostensin/Taperin_PP1-bd_dom"/>
</dbReference>
<feature type="domain" description="Phostensin/Taperin PP1-binding" evidence="6">
    <location>
        <begin position="472"/>
        <end position="546"/>
    </location>
</feature>
<organism evidence="8 9">
    <name type="scientific">Eptatretus burgeri</name>
    <name type="common">Inshore hagfish</name>
    <dbReference type="NCBI Taxonomy" id="7764"/>
    <lineage>
        <taxon>Eukaryota</taxon>
        <taxon>Metazoa</taxon>
        <taxon>Chordata</taxon>
        <taxon>Craniata</taxon>
        <taxon>Vertebrata</taxon>
        <taxon>Cyclostomata</taxon>
        <taxon>Myxini</taxon>
        <taxon>Myxiniformes</taxon>
        <taxon>Myxinidae</taxon>
        <taxon>Eptatretinae</taxon>
        <taxon>Eptatretus</taxon>
    </lineage>
</organism>
<dbReference type="OMA" id="ISESCHD"/>
<evidence type="ECO:0000313" key="8">
    <source>
        <dbReference type="Ensembl" id="ENSEBUP00000023644.1"/>
    </source>
</evidence>
<evidence type="ECO:0000313" key="9">
    <source>
        <dbReference type="Proteomes" id="UP000694388"/>
    </source>
</evidence>
<evidence type="ECO:0000256" key="1">
    <source>
        <dbReference type="ARBA" id="ARBA00004496"/>
    </source>
</evidence>
<dbReference type="Pfam" id="PF13914">
    <property type="entry name" value="Phostensin"/>
    <property type="match status" value="1"/>
</dbReference>
<dbReference type="InterPro" id="IPR026671">
    <property type="entry name" value="PPP1R18/Tprn"/>
</dbReference>